<gene>
    <name evidence="3" type="ORF">NLU13_6276</name>
</gene>
<dbReference type="EMBL" id="JAPDFR010000005">
    <property type="protein sequence ID" value="KAK0386439.1"/>
    <property type="molecule type" value="Genomic_DNA"/>
</dbReference>
<name>A0AA39GH60_SARSR</name>
<dbReference type="Proteomes" id="UP001175261">
    <property type="component" value="Unassembled WGS sequence"/>
</dbReference>
<feature type="region of interest" description="Disordered" evidence="1">
    <location>
        <begin position="330"/>
        <end position="599"/>
    </location>
</feature>
<feature type="compositionally biased region" description="Acidic residues" evidence="1">
    <location>
        <begin position="47"/>
        <end position="63"/>
    </location>
</feature>
<evidence type="ECO:0000259" key="2">
    <source>
        <dbReference type="Pfam" id="PF20150"/>
    </source>
</evidence>
<organism evidence="3 4">
    <name type="scientific">Sarocladium strictum</name>
    <name type="common">Black bundle disease fungus</name>
    <name type="synonym">Acremonium strictum</name>
    <dbReference type="NCBI Taxonomy" id="5046"/>
    <lineage>
        <taxon>Eukaryota</taxon>
        <taxon>Fungi</taxon>
        <taxon>Dikarya</taxon>
        <taxon>Ascomycota</taxon>
        <taxon>Pezizomycotina</taxon>
        <taxon>Sordariomycetes</taxon>
        <taxon>Hypocreomycetidae</taxon>
        <taxon>Hypocreales</taxon>
        <taxon>Sarocladiaceae</taxon>
        <taxon>Sarocladium</taxon>
    </lineage>
</organism>
<feature type="compositionally biased region" description="Acidic residues" evidence="1">
    <location>
        <begin position="539"/>
        <end position="558"/>
    </location>
</feature>
<proteinExistence type="predicted"/>
<dbReference type="Pfam" id="PF20150">
    <property type="entry name" value="2EXR"/>
    <property type="match status" value="1"/>
</dbReference>
<evidence type="ECO:0000313" key="3">
    <source>
        <dbReference type="EMBL" id="KAK0386439.1"/>
    </source>
</evidence>
<protein>
    <recommendedName>
        <fullName evidence="2">2EXR domain-containing protein</fullName>
    </recommendedName>
</protein>
<keyword evidence="4" id="KW-1185">Reference proteome</keyword>
<dbReference type="AlphaFoldDB" id="A0AA39GH60"/>
<feature type="domain" description="2EXR" evidence="2">
    <location>
        <begin position="69"/>
        <end position="168"/>
    </location>
</feature>
<feature type="compositionally biased region" description="Basic and acidic residues" evidence="1">
    <location>
        <begin position="520"/>
        <end position="538"/>
    </location>
</feature>
<feature type="compositionally biased region" description="Acidic residues" evidence="1">
    <location>
        <begin position="572"/>
        <end position="599"/>
    </location>
</feature>
<accession>A0AA39GH60</accession>
<feature type="compositionally biased region" description="Acidic residues" evidence="1">
    <location>
        <begin position="439"/>
        <end position="449"/>
    </location>
</feature>
<sequence length="599" mass="67105">MARRRRAQRIVSSDDESDGSPKAEPSASSSQSDEESDEGNPFIDRDALDEDDDDASTGSEDSDGPGPTFHLFNQLPPELRDKIWDFFCPELTVSTRVLRMGLELDDDEATGHFWEGTHLEAMTETFRCLSSVHRESRQRALKFAPDEIMLGGHSTDAVIRVNGAKDILCLEFIHYSPQIEHPSQWQPKCGGPVQRIAIMSRDIEGMRNFGGIKPFQSLFPELKAVYNMSEEISLNDRWLRWCVSDYAQKYYHERLEDVDPVPQILPMLLAFPDTDRHPDFAKYSLGGLARNRCSQTTVEEIEESGLTLLPMVSFPYLAGLERFEKLEESKNVPLPQLPPDWPSDAEEEALAADDDEDGYESDGINDEELSEDDLSSEDELVPRPISPGSDADSHISVDSSSDNGAPAANLSSVEPSEDEDEAQTAVNTNTKRKRRVLSDSDDEADEDDKSAEPVAQTPRKRRRVARTLQSDSETETGDVEAAPRTTAHDGPDDEEVSPSSESSSEEEEAPPKRLSLAQRLRQEQQQHTRRRTEAHESGSEDEEDGSGESSEDDDEDEDERPRRGGAFFLNEASEEDEDEDEDEDGDGDEDEDEYDSEME</sequence>
<comment type="caution">
    <text evidence="3">The sequence shown here is derived from an EMBL/GenBank/DDBJ whole genome shotgun (WGS) entry which is preliminary data.</text>
</comment>
<feature type="compositionally biased region" description="Low complexity" evidence="1">
    <location>
        <begin position="20"/>
        <end position="31"/>
    </location>
</feature>
<evidence type="ECO:0000313" key="4">
    <source>
        <dbReference type="Proteomes" id="UP001175261"/>
    </source>
</evidence>
<dbReference type="InterPro" id="IPR045518">
    <property type="entry name" value="2EXR"/>
</dbReference>
<evidence type="ECO:0000256" key="1">
    <source>
        <dbReference type="SAM" id="MobiDB-lite"/>
    </source>
</evidence>
<reference evidence="3" key="1">
    <citation type="submission" date="2022-10" db="EMBL/GenBank/DDBJ databases">
        <title>Determination and structural analysis of whole genome sequence of Sarocladium strictum F4-1.</title>
        <authorList>
            <person name="Hu L."/>
            <person name="Jiang Y."/>
        </authorList>
    </citation>
    <scope>NUCLEOTIDE SEQUENCE</scope>
    <source>
        <strain evidence="3">F4-1</strain>
    </source>
</reference>
<feature type="compositionally biased region" description="Polar residues" evidence="1">
    <location>
        <begin position="396"/>
        <end position="414"/>
    </location>
</feature>
<feature type="region of interest" description="Disordered" evidence="1">
    <location>
        <begin position="1"/>
        <end position="72"/>
    </location>
</feature>
<feature type="compositionally biased region" description="Acidic residues" evidence="1">
    <location>
        <begin position="343"/>
        <end position="379"/>
    </location>
</feature>